<evidence type="ECO:0008006" key="5">
    <source>
        <dbReference type="Google" id="ProtNLM"/>
    </source>
</evidence>
<reference evidence="3 4" key="1">
    <citation type="journal article" date="2012" name="Front. Microbiol.">
        <title>Draft Genome Sequence of the Virulent Strain 01-B526 of the Fish Pathogen Aeromonas salmonicida.</title>
        <authorList>
            <person name="Charette S.J."/>
            <person name="Brochu F."/>
            <person name="Boyle B."/>
            <person name="Filion G."/>
            <person name="Tanaka K.H."/>
            <person name="Derome N."/>
        </authorList>
    </citation>
    <scope>NUCLEOTIDE SEQUENCE [LARGE SCALE GENOMIC DNA]</scope>
    <source>
        <strain evidence="3 4">01-B526</strain>
    </source>
</reference>
<dbReference type="Pfam" id="PF08722">
    <property type="entry name" value="Tn7_TnsA-like_N"/>
    <property type="match status" value="1"/>
</dbReference>
<feature type="domain" description="TnsA endonuclease N-terminal" evidence="2">
    <location>
        <begin position="43"/>
        <end position="124"/>
    </location>
</feature>
<dbReference type="EMBL" id="AGVO01000057">
    <property type="protein sequence ID" value="EHI51630.1"/>
    <property type="molecule type" value="Genomic_DNA"/>
</dbReference>
<dbReference type="Proteomes" id="UP000006428">
    <property type="component" value="Unassembled WGS sequence"/>
</dbReference>
<organism evidence="3 4">
    <name type="scientific">Aeromonas salmonicida subsp. salmonicida 01-B526</name>
    <dbReference type="NCBI Taxonomy" id="1076135"/>
    <lineage>
        <taxon>Bacteria</taxon>
        <taxon>Pseudomonadati</taxon>
        <taxon>Pseudomonadota</taxon>
        <taxon>Gammaproteobacteria</taxon>
        <taxon>Aeromonadales</taxon>
        <taxon>Aeromonadaceae</taxon>
        <taxon>Aeromonas</taxon>
    </lineage>
</organism>
<feature type="domain" description="TnsA endonuclease C-terminal" evidence="1">
    <location>
        <begin position="126"/>
        <end position="201"/>
    </location>
</feature>
<evidence type="ECO:0000313" key="3">
    <source>
        <dbReference type="EMBL" id="EHI51630.1"/>
    </source>
</evidence>
<dbReference type="InterPro" id="IPR011856">
    <property type="entry name" value="tRNA_endonuc-like_dom_sf"/>
</dbReference>
<evidence type="ECO:0000259" key="2">
    <source>
        <dbReference type="Pfam" id="PF08722"/>
    </source>
</evidence>
<accession>A0ABN0DXP4</accession>
<name>A0ABN0DXP4_AERSS</name>
<dbReference type="InterPro" id="IPR014833">
    <property type="entry name" value="TnsA_N"/>
</dbReference>
<dbReference type="RefSeq" id="WP_005317426.1">
    <property type="nucleotide sequence ID" value="NZ_AGVO01000057.1"/>
</dbReference>
<dbReference type="Pfam" id="PF08721">
    <property type="entry name" value="Tn7_Tnp_TnsA_C"/>
    <property type="match status" value="1"/>
</dbReference>
<proteinExistence type="predicted"/>
<protein>
    <recommendedName>
        <fullName evidence="5">Heteromeric transposase endonuclease subunit TnsA</fullName>
    </recommendedName>
</protein>
<evidence type="ECO:0000313" key="4">
    <source>
        <dbReference type="Proteomes" id="UP000006428"/>
    </source>
</evidence>
<dbReference type="Gene3D" id="3.40.1350.10">
    <property type="match status" value="1"/>
</dbReference>
<keyword evidence="4" id="KW-1185">Reference proteome</keyword>
<sequence>MPVRKIPKNYRNVTGVASHHKSTGQAMFESTLERDFFTLLEFDPAVESFEVQPVTVHWFDALDKERIYTPDVLAYFHSPYHPTTLYEVKYRSELKELWPELKPKFRAALRFARSKGWRFKLITETEVREVRLKNAKFLLPFVKKGPVAEVDMDILEEAIQILNQSTPKDLLAHIYQDEWNRARLMPTLWYLIGTRQIATDLDQPLTMSSTIWSLNP</sequence>
<gene>
    <name evidence="3" type="ORF">IYQ_15278</name>
</gene>
<dbReference type="InterPro" id="IPR014832">
    <property type="entry name" value="TnsA_C"/>
</dbReference>
<evidence type="ECO:0000259" key="1">
    <source>
        <dbReference type="Pfam" id="PF08721"/>
    </source>
</evidence>
<comment type="caution">
    <text evidence="3">The sequence shown here is derived from an EMBL/GenBank/DDBJ whole genome shotgun (WGS) entry which is preliminary data.</text>
</comment>